<gene>
    <name evidence="1" type="ORF">PAPYR_5534</name>
</gene>
<comment type="caution">
    <text evidence="1">The sequence shown here is derived from an EMBL/GenBank/DDBJ whole genome shotgun (WGS) entry which is preliminary data.</text>
</comment>
<keyword evidence="2" id="KW-1185">Reference proteome</keyword>
<dbReference type="EMBL" id="JAPMOS010000027">
    <property type="protein sequence ID" value="KAJ4458573.1"/>
    <property type="molecule type" value="Genomic_DNA"/>
</dbReference>
<evidence type="ECO:0008006" key="3">
    <source>
        <dbReference type="Google" id="ProtNLM"/>
    </source>
</evidence>
<protein>
    <recommendedName>
        <fullName evidence="3">Secreted protein</fullName>
    </recommendedName>
</protein>
<sequence>MGGCWCLQCVCSCGDSTACYPHCMTLVWRPLHALFEPACPSDAAGLANECLSASVPCRSPLPHRQLLWSPFAATSPSLVQPLPATTPLPCSLGLFLPCSYSHQPTRLVRGA</sequence>
<accession>A0ABQ8UID8</accession>
<name>A0ABQ8UID8_9EUKA</name>
<evidence type="ECO:0000313" key="1">
    <source>
        <dbReference type="EMBL" id="KAJ4458573.1"/>
    </source>
</evidence>
<dbReference type="Proteomes" id="UP001141327">
    <property type="component" value="Unassembled WGS sequence"/>
</dbReference>
<organism evidence="1 2">
    <name type="scientific">Paratrimastix pyriformis</name>
    <dbReference type="NCBI Taxonomy" id="342808"/>
    <lineage>
        <taxon>Eukaryota</taxon>
        <taxon>Metamonada</taxon>
        <taxon>Preaxostyla</taxon>
        <taxon>Paratrimastigidae</taxon>
        <taxon>Paratrimastix</taxon>
    </lineage>
</organism>
<proteinExistence type="predicted"/>
<reference evidence="1" key="1">
    <citation type="journal article" date="2022" name="bioRxiv">
        <title>Genomics of Preaxostyla Flagellates Illuminates Evolutionary Transitions and the Path Towards Mitochondrial Loss.</title>
        <authorList>
            <person name="Novak L.V.F."/>
            <person name="Treitli S.C."/>
            <person name="Pyrih J."/>
            <person name="Halakuc P."/>
            <person name="Pipaliya S.V."/>
            <person name="Vacek V."/>
            <person name="Brzon O."/>
            <person name="Soukal P."/>
            <person name="Eme L."/>
            <person name="Dacks J.B."/>
            <person name="Karnkowska A."/>
            <person name="Elias M."/>
            <person name="Hampl V."/>
        </authorList>
    </citation>
    <scope>NUCLEOTIDE SEQUENCE</scope>
    <source>
        <strain evidence="1">RCP-MX</strain>
    </source>
</reference>
<evidence type="ECO:0000313" key="2">
    <source>
        <dbReference type="Proteomes" id="UP001141327"/>
    </source>
</evidence>